<accession>A0AAE8Y1W3</accession>
<keyword evidence="3" id="KW-1185">Reference proteome</keyword>
<evidence type="ECO:0000313" key="2">
    <source>
        <dbReference type="EMBL" id="UBF23398.1"/>
    </source>
</evidence>
<name>A0AAE8Y1W3_9CAUD</name>
<feature type="region of interest" description="Disordered" evidence="1">
    <location>
        <begin position="43"/>
        <end position="62"/>
    </location>
</feature>
<protein>
    <submittedName>
        <fullName evidence="2">Uncharacterized protein</fullName>
    </submittedName>
</protein>
<dbReference type="Proteomes" id="UP000827845">
    <property type="component" value="Segment"/>
</dbReference>
<dbReference type="EMBL" id="MZ334527">
    <property type="protein sequence ID" value="UBF23398.1"/>
    <property type="molecule type" value="Genomic_DNA"/>
</dbReference>
<feature type="region of interest" description="Disordered" evidence="1">
    <location>
        <begin position="1"/>
        <end position="29"/>
    </location>
</feature>
<feature type="compositionally biased region" description="Basic and acidic residues" evidence="1">
    <location>
        <begin position="13"/>
        <end position="29"/>
    </location>
</feature>
<proteinExistence type="predicted"/>
<evidence type="ECO:0000256" key="1">
    <source>
        <dbReference type="SAM" id="MobiDB-lite"/>
    </source>
</evidence>
<gene>
    <name evidence="2" type="ORF">HATV-3_gp48</name>
</gene>
<organism evidence="2 3">
    <name type="scientific">Haloarcula tailed virus 3</name>
    <dbReference type="NCBI Taxonomy" id="2877990"/>
    <lineage>
        <taxon>Viruses</taxon>
        <taxon>Duplodnaviria</taxon>
        <taxon>Heunggongvirae</taxon>
        <taxon>Uroviricota</taxon>
        <taxon>Caudoviricetes</taxon>
        <taxon>Kirjokansivirales</taxon>
        <taxon>Pyrstoviridae</taxon>
        <taxon>Hatrivirus</taxon>
        <taxon>Hatrivirus caudatum</taxon>
        <taxon>Hatrivirus HATV3</taxon>
    </lineage>
</organism>
<evidence type="ECO:0000313" key="3">
    <source>
        <dbReference type="Proteomes" id="UP000827845"/>
    </source>
</evidence>
<reference evidence="2" key="1">
    <citation type="submission" date="2021-05" db="EMBL/GenBank/DDBJ databases">
        <title>Diversity, taxonomy and evolution of archaeal viruses of the class Caudoviricetes.</title>
        <authorList>
            <person name="Liu Y."/>
            <person name="Demina T.A."/>
            <person name="Roux S."/>
            <person name="Aiewsakun P."/>
            <person name="Kazlauskas D."/>
            <person name="Simmonds P."/>
            <person name="Prangishvili D."/>
            <person name="Oksanen H.M."/>
            <person name="Krupovic M."/>
        </authorList>
    </citation>
    <scope>NUCLEOTIDE SEQUENCE</scope>
    <source>
        <strain evidence="2">HATV-3/30</strain>
    </source>
</reference>
<sequence>MGAIRYDGANKTMTDRKTDNTGEIGLKDIGDIGVPKAEKESWTAVSKRLGESDSAPNQETNE</sequence>